<dbReference type="Gene3D" id="2.40.70.10">
    <property type="entry name" value="Acid Proteases"/>
    <property type="match status" value="1"/>
</dbReference>
<dbReference type="PANTHER" id="PTHR38037:SF1">
    <property type="entry name" value="ATP-DEPENDENT ZINC PROTEASE DOMAIN-CONTAINING PROTEIN-RELATED"/>
    <property type="match status" value="1"/>
</dbReference>
<accession>A0A423PIE0</accession>
<proteinExistence type="predicted"/>
<dbReference type="PANTHER" id="PTHR38037">
    <property type="entry name" value="ZN_PROTEASE DOMAIN-CONTAINING PROTEIN"/>
    <property type="match status" value="1"/>
</dbReference>
<protein>
    <submittedName>
        <fullName evidence="2">Ribosomal protein S6 modification protein</fullName>
    </submittedName>
</protein>
<dbReference type="InterPro" id="IPR021109">
    <property type="entry name" value="Peptidase_aspartic_dom_sf"/>
</dbReference>
<name>A0A423PIE0_9GAMM</name>
<feature type="domain" description="Retropepsin-like aspartic endopeptidase" evidence="1">
    <location>
        <begin position="19"/>
        <end position="152"/>
    </location>
</feature>
<dbReference type="SUPFAM" id="SSF50630">
    <property type="entry name" value="Acid proteases"/>
    <property type="match status" value="1"/>
</dbReference>
<reference evidence="2 3" key="1">
    <citation type="submission" date="2013-10" db="EMBL/GenBank/DDBJ databases">
        <title>Salinisphaera halophila YIM 95161 Genome Sequencing.</title>
        <authorList>
            <person name="Lai Q."/>
            <person name="Li C."/>
            <person name="Shao Z."/>
        </authorList>
    </citation>
    <scope>NUCLEOTIDE SEQUENCE [LARGE SCALE GENOMIC DNA]</scope>
    <source>
        <strain evidence="2 3">YIM 95161</strain>
    </source>
</reference>
<sequence>MNSPDAVPDSTRSDADPPVIGWREWVGLPELGIAHIKAKIDTGARTSALHTFSLEVAEEAGVRTARFGVHPFQRDSDTIVWCRAPVIDERSVRDSGGHREWRFVIATQIEMAARRWPVEITLTARDNMLFRMLVGRTAMRGMRIDPTASFVTGVPAPGPR</sequence>
<dbReference type="EMBL" id="AYKF01000116">
    <property type="protein sequence ID" value="ROO25256.1"/>
    <property type="molecule type" value="Genomic_DNA"/>
</dbReference>
<organism evidence="2 3">
    <name type="scientific">Salinisphaera orenii YIM 95161</name>
    <dbReference type="NCBI Taxonomy" id="1051139"/>
    <lineage>
        <taxon>Bacteria</taxon>
        <taxon>Pseudomonadati</taxon>
        <taxon>Pseudomonadota</taxon>
        <taxon>Gammaproteobacteria</taxon>
        <taxon>Salinisphaerales</taxon>
        <taxon>Salinisphaeraceae</taxon>
        <taxon>Salinisphaera</taxon>
    </lineage>
</organism>
<comment type="caution">
    <text evidence="2">The sequence shown here is derived from an EMBL/GenBank/DDBJ whole genome shotgun (WGS) entry which is preliminary data.</text>
</comment>
<evidence type="ECO:0000313" key="3">
    <source>
        <dbReference type="Proteomes" id="UP000285123"/>
    </source>
</evidence>
<evidence type="ECO:0000259" key="1">
    <source>
        <dbReference type="Pfam" id="PF05618"/>
    </source>
</evidence>
<gene>
    <name evidence="2" type="ORF">SAHL_14625</name>
</gene>
<dbReference type="Proteomes" id="UP000285123">
    <property type="component" value="Unassembled WGS sequence"/>
</dbReference>
<dbReference type="RefSeq" id="WP_245965402.1">
    <property type="nucleotide sequence ID" value="NZ_AYKF01000116.1"/>
</dbReference>
<evidence type="ECO:0000313" key="2">
    <source>
        <dbReference type="EMBL" id="ROO25256.1"/>
    </source>
</evidence>
<dbReference type="AlphaFoldDB" id="A0A423PIE0"/>
<dbReference type="Pfam" id="PF05618">
    <property type="entry name" value="Zn_protease"/>
    <property type="match status" value="1"/>
</dbReference>
<dbReference type="InterPro" id="IPR008503">
    <property type="entry name" value="Asp_endopeptidase"/>
</dbReference>